<dbReference type="SUPFAM" id="SSF49265">
    <property type="entry name" value="Fibronectin type III"/>
    <property type="match status" value="1"/>
</dbReference>
<dbReference type="InterPro" id="IPR013517">
    <property type="entry name" value="FG-GAP"/>
</dbReference>
<dbReference type="CDD" id="cd00063">
    <property type="entry name" value="FN3"/>
    <property type="match status" value="2"/>
</dbReference>
<dbReference type="InterPro" id="IPR000413">
    <property type="entry name" value="Integrin_alpha"/>
</dbReference>
<dbReference type="InterPro" id="IPR028994">
    <property type="entry name" value="Integrin_alpha_N"/>
</dbReference>
<dbReference type="Proteomes" id="UP000197003">
    <property type="component" value="Chromosome"/>
</dbReference>
<evidence type="ECO:0000256" key="1">
    <source>
        <dbReference type="ARBA" id="ARBA00022729"/>
    </source>
</evidence>
<feature type="region of interest" description="Disordered" evidence="5">
    <location>
        <begin position="1304"/>
        <end position="1324"/>
    </location>
</feature>
<dbReference type="PROSITE" id="PS50853">
    <property type="entry name" value="FN3"/>
    <property type="match status" value="1"/>
</dbReference>
<keyword evidence="4" id="KW-0325">Glycoprotein</keyword>
<dbReference type="RefSeq" id="WP_088566451.1">
    <property type="nucleotide sequence ID" value="NZ_CP020946.1"/>
</dbReference>
<dbReference type="PROSITE" id="PS51257">
    <property type="entry name" value="PROKAR_LIPOPROTEIN"/>
    <property type="match status" value="1"/>
</dbReference>
<dbReference type="SUPFAM" id="SSF69318">
    <property type="entry name" value="Integrin alpha N-terminal domain"/>
    <property type="match status" value="3"/>
</dbReference>
<feature type="domain" description="Fibronectin type-III" evidence="6">
    <location>
        <begin position="116"/>
        <end position="212"/>
    </location>
</feature>
<dbReference type="SMART" id="SM00191">
    <property type="entry name" value="Int_alpha"/>
    <property type="match status" value="11"/>
</dbReference>
<dbReference type="Pfam" id="PF00041">
    <property type="entry name" value="fn3"/>
    <property type="match status" value="1"/>
</dbReference>
<dbReference type="PANTHER" id="PTHR23221:SF7">
    <property type="entry name" value="PHOSPHATIDYLINOSITOL-GLYCAN-SPECIFIC PHOSPHOLIPASE D"/>
    <property type="match status" value="1"/>
</dbReference>
<dbReference type="InterPro" id="IPR036116">
    <property type="entry name" value="FN3_sf"/>
</dbReference>
<evidence type="ECO:0000256" key="2">
    <source>
        <dbReference type="ARBA" id="ARBA00022737"/>
    </source>
</evidence>
<dbReference type="Gene3D" id="2.130.10.130">
    <property type="entry name" value="Integrin alpha, N-terminal"/>
    <property type="match status" value="7"/>
</dbReference>
<dbReference type="PROSITE" id="PS51470">
    <property type="entry name" value="FG_GAP"/>
    <property type="match status" value="4"/>
</dbReference>
<dbReference type="OrthoDB" id="9342475at2"/>
<dbReference type="Pfam" id="PF01839">
    <property type="entry name" value="FG-GAP"/>
    <property type="match status" value="3"/>
</dbReference>
<keyword evidence="2" id="KW-0677">Repeat</keyword>
<name>A0A1Z3NC74_BDEBC</name>
<dbReference type="GO" id="GO:0016787">
    <property type="term" value="F:hydrolase activity"/>
    <property type="evidence" value="ECO:0007669"/>
    <property type="project" value="UniProtKB-KW"/>
</dbReference>
<dbReference type="EMBL" id="CP020946">
    <property type="protein sequence ID" value="ASD65037.1"/>
    <property type="molecule type" value="Genomic_DNA"/>
</dbReference>
<evidence type="ECO:0000256" key="5">
    <source>
        <dbReference type="SAM" id="MobiDB-lite"/>
    </source>
</evidence>
<dbReference type="InterPro" id="IPR013519">
    <property type="entry name" value="Int_alpha_beta-p"/>
</dbReference>
<evidence type="ECO:0000259" key="6">
    <source>
        <dbReference type="PROSITE" id="PS50853"/>
    </source>
</evidence>
<dbReference type="InterPro" id="IPR003961">
    <property type="entry name" value="FN3_dom"/>
</dbReference>
<reference evidence="7 8" key="1">
    <citation type="submission" date="2017-04" db="EMBL/GenBank/DDBJ databases">
        <title>Whole genome sequence of Bdellovibrio bacteriovorus strain SSB218315.</title>
        <authorList>
            <person name="Oyedara O."/>
            <person name="Rodriguez-Perez M.A."/>
        </authorList>
    </citation>
    <scope>NUCLEOTIDE SEQUENCE [LARGE SCALE GENOMIC DNA]</scope>
    <source>
        <strain evidence="7 8">SSB218315</strain>
    </source>
</reference>
<evidence type="ECO:0000256" key="4">
    <source>
        <dbReference type="ARBA" id="ARBA00023180"/>
    </source>
</evidence>
<sequence>MCFIRKIFALTSLLTILVSCTEKLESGSLLVDFSGVDRIEVLSPTSVKIIWNLHDRYKEYEIYDSSKTEPLDVIQFGEYTVSNLSPDTSYTYKVVGKSGDSVVGGEREVTVTTWKRFAGVSKAVLGTENSVTVSWEYDKQVDSYLIFYKKQEDPTAANTSDWTVYNASTIANQYVFQNLDGSSRYHFVVQAKYKDGTYERSTKVVTANTTSSFPEPVVKLSRISIGSLPYVDVEPVVNLQYRNENYTTRVYKDGQAISDPLVGKGTLVFSSSANLPIGEAKNIEVRVNYKDSTVDETRVFDGLSTYIKGISPIKQSPPVLNSDLGVAFLGEAMTSGDFNCDGYEDLAVGMPNASITSLGNTVPQAGAVVIYYSELINGVYKLNRTGEPLISPARPGKDPQIITFDDLDRYSQFGYALAGKGNVNGDISGSNQCQDLLVGAPGFDSGGIEDQGAAFVFFGSEKGLKAPGHVKDMQQNIETCNGVLEGAICSAVMLWPNTALYPAGYYDPAQTVPSWARIRNNFGLSVAFVGDFNAGGYDDIAIGAPRGVWQGVANAALPGESKYVTNVGYVSMYFGSAYGVGYETPEASIAQSASDAKFRFLQIYPPIPTAGMKFGFSIAGGADVDGKFKVRRPDGTLVGGSDMIIGAPGFNYPDASDSANFKLPTGGSCPDNCKSVTPGDGGWFGGTSFTANGVNNAYGIKAGNGTDSGSISVTGGAPGAAFIYFGRGRDSAPAISDIDQPYRKTFWKCGRRGMLNLEHYSCLADASSFRILFPRGDLSGYVSRAFGSSVAILGDSSRYDSTNTTKTAFADANGDGWADIVVGTGFFSSPTKTNSGALWTFYGNAGRLYEYDSFYRLNGSNITNDWLDQMPNCAAFSDTTASTKMNCAPTLVRSESINSLAHLGAHSGAIAVGDISGDGQMDVVVGATGDTTVGTSAGAVYAFSSYKGYGLTSTFLKFYNDQSLTYSYFGRSVAIGNFDGDFATSGRPYLDVAAGAYLDRSHKLGGGAVYGFLSSGSVLSGVNQTPDFKIVDNLGSMQVFGYESASFVGDINGDGYDDVVAKISKASETGTGKITDAVVYYGSKLGLISTSYCLENIALIFKDAATDSSSCYPTVAPAQGITNDDIPLPQLIVRPSSLSASWALRAFAAGDVNGDGFADVAFVDPNATGQVTVFYGSASGLSAVNSPSWVAAIGDPQIITKIWGANSVEDADYAASFKHRAQYVYHGDFNGDGKSDLVLVDGHATSMFKMNVADGINPGPPPTGAAPAKGWQCLPVADEDCYSGRGSVHMGKLAIFYGSAQGVQTPKKASPSYTAGDEPSPNFVNPSSVSSWLIDTYGTETAATADKVCTGAPNNKCKVQYLYSPMVENVPYGYDTMRHQFGHSVAIMRNGDYDDLYVSAPGWEDVACYYDTNPKKSYGRIFIYRGGAQGIQAAERKSYYAPYAASTCTSDTAFQASDNTLNGNGGTGNGTAGTTRAIMPPLFGGLNSSDRLFGYRIANPGDINGDGYEDLVVTAPVQSPSSSLAKAGMGYVYYGPICGSDNTSAVWTYAFSNLNTQVEFSNPALGITPLIECNRSSNTPKPAPQAFYVKDAESGQQYGMTLMSSRTTGDFNDDGFDDVLLGSPYWDDPINAVDGYGRGVMFFGSSTGLHTSDIPDSVVVADSAGKVKPFIVRQTEVSIRPWYFYDLGSAGDVNGDGSMDLLVPTQQHSGYGTTKGVQTGTFFLLY</sequence>
<evidence type="ECO:0000256" key="3">
    <source>
        <dbReference type="ARBA" id="ARBA00022801"/>
    </source>
</evidence>
<proteinExistence type="predicted"/>
<gene>
    <name evidence="7" type="ORF">B9G79_16410</name>
</gene>
<organism evidence="7 8">
    <name type="scientific">Bdellovibrio bacteriovorus</name>
    <dbReference type="NCBI Taxonomy" id="959"/>
    <lineage>
        <taxon>Bacteria</taxon>
        <taxon>Pseudomonadati</taxon>
        <taxon>Bdellovibrionota</taxon>
        <taxon>Bdellovibrionia</taxon>
        <taxon>Bdellovibrionales</taxon>
        <taxon>Pseudobdellovibrionaceae</taxon>
        <taxon>Bdellovibrio</taxon>
    </lineage>
</organism>
<dbReference type="Gene3D" id="2.60.40.10">
    <property type="entry name" value="Immunoglobulins"/>
    <property type="match status" value="1"/>
</dbReference>
<dbReference type="InterPro" id="IPR013783">
    <property type="entry name" value="Ig-like_fold"/>
</dbReference>
<protein>
    <recommendedName>
        <fullName evidence="6">Fibronectin type-III domain-containing protein</fullName>
    </recommendedName>
</protein>
<dbReference type="PRINTS" id="PR01185">
    <property type="entry name" value="INTEGRINA"/>
</dbReference>
<evidence type="ECO:0000313" key="7">
    <source>
        <dbReference type="EMBL" id="ASD65037.1"/>
    </source>
</evidence>
<dbReference type="GO" id="GO:0008305">
    <property type="term" value="C:integrin complex"/>
    <property type="evidence" value="ECO:0007669"/>
    <property type="project" value="InterPro"/>
</dbReference>
<accession>A0A1Z3NC74</accession>
<dbReference type="SMART" id="SM00060">
    <property type="entry name" value="FN3"/>
    <property type="match status" value="2"/>
</dbReference>
<keyword evidence="1" id="KW-0732">Signal</keyword>
<evidence type="ECO:0000313" key="8">
    <source>
        <dbReference type="Proteomes" id="UP000197003"/>
    </source>
</evidence>
<dbReference type="PANTHER" id="PTHR23221">
    <property type="entry name" value="GLYCOSYLPHOSPHATIDYLINOSITOL PHOSPHOLIPASE D"/>
    <property type="match status" value="1"/>
</dbReference>
<dbReference type="GO" id="GO:0007155">
    <property type="term" value="P:cell adhesion"/>
    <property type="evidence" value="ECO:0007669"/>
    <property type="project" value="InterPro"/>
</dbReference>
<keyword evidence="3" id="KW-0378">Hydrolase</keyword>